<dbReference type="Pfam" id="PF00651">
    <property type="entry name" value="BTB"/>
    <property type="match status" value="1"/>
</dbReference>
<keyword evidence="3" id="KW-1185">Reference proteome</keyword>
<sequence length="268" mass="29861">MEAGHCDQSDANGALRAGLIELHTTGALCDWTLKCGNATFRVHRTVMAANSDWFLKACSGGFKEGSSDTIGLQEDDNEDAEDLIRSMIHFCYHGRCEDDGIMKRLTHSVRMFAVAEKYLIEQLQDLAADRPSNHLLLRGRDYGEDMANAITEAYTNVSDPGNILRGTLVDYVATYSHLIFAEPNKSVEYAAVREAICQMPEAAADILRAVAGADKTKEKAAHDCRATREKSITMWVSQQQKELQDEMTLTCPNCGVTETKKKIEWMRM</sequence>
<accession>A0A9Q8PDR9</accession>
<organism evidence="2 3">
    <name type="scientific">Passalora fulva</name>
    <name type="common">Tomato leaf mold</name>
    <name type="synonym">Cladosporium fulvum</name>
    <dbReference type="NCBI Taxonomy" id="5499"/>
    <lineage>
        <taxon>Eukaryota</taxon>
        <taxon>Fungi</taxon>
        <taxon>Dikarya</taxon>
        <taxon>Ascomycota</taxon>
        <taxon>Pezizomycotina</taxon>
        <taxon>Dothideomycetes</taxon>
        <taxon>Dothideomycetidae</taxon>
        <taxon>Mycosphaerellales</taxon>
        <taxon>Mycosphaerellaceae</taxon>
        <taxon>Fulvia</taxon>
    </lineage>
</organism>
<dbReference type="OMA" id="GEDMANA"/>
<name>A0A9Q8PDR9_PASFU</name>
<dbReference type="InterPro" id="IPR000210">
    <property type="entry name" value="BTB/POZ_dom"/>
</dbReference>
<dbReference type="PANTHER" id="PTHR47843:SF5">
    <property type="entry name" value="BTB_POZ DOMAIN PROTEIN"/>
    <property type="match status" value="1"/>
</dbReference>
<proteinExistence type="predicted"/>
<dbReference type="KEGG" id="ffu:CLAFUR5_11471"/>
<evidence type="ECO:0000313" key="2">
    <source>
        <dbReference type="EMBL" id="UJO20613.1"/>
    </source>
</evidence>
<protein>
    <recommendedName>
        <fullName evidence="1">BTB domain-containing protein</fullName>
    </recommendedName>
</protein>
<feature type="domain" description="BTB" evidence="1">
    <location>
        <begin position="29"/>
        <end position="100"/>
    </location>
</feature>
<reference evidence="2" key="2">
    <citation type="journal article" date="2022" name="Microb. Genom.">
        <title>A chromosome-scale genome assembly of the tomato pathogen Cladosporium fulvum reveals a compartmentalized genome architecture and the presence of a dispensable chromosome.</title>
        <authorList>
            <person name="Zaccaron A.Z."/>
            <person name="Chen L.H."/>
            <person name="Samaras A."/>
            <person name="Stergiopoulos I."/>
        </authorList>
    </citation>
    <scope>NUCLEOTIDE SEQUENCE</scope>
    <source>
        <strain evidence="2">Race5_Kim</strain>
    </source>
</reference>
<dbReference type="Proteomes" id="UP000756132">
    <property type="component" value="Chromosome 8"/>
</dbReference>
<dbReference type="GeneID" id="71991349"/>
<dbReference type="OrthoDB" id="3645966at2759"/>
<dbReference type="Gene3D" id="3.30.710.10">
    <property type="entry name" value="Potassium Channel Kv1.1, Chain A"/>
    <property type="match status" value="1"/>
</dbReference>
<dbReference type="PANTHER" id="PTHR47843">
    <property type="entry name" value="BTB DOMAIN-CONTAINING PROTEIN-RELATED"/>
    <property type="match status" value="1"/>
</dbReference>
<gene>
    <name evidence="2" type="ORF">CLAFUR5_11471</name>
</gene>
<dbReference type="SMART" id="SM00225">
    <property type="entry name" value="BTB"/>
    <property type="match status" value="1"/>
</dbReference>
<dbReference type="EMBL" id="CP090170">
    <property type="protein sequence ID" value="UJO20613.1"/>
    <property type="molecule type" value="Genomic_DNA"/>
</dbReference>
<dbReference type="AlphaFoldDB" id="A0A9Q8PDR9"/>
<dbReference type="SUPFAM" id="SSF54695">
    <property type="entry name" value="POZ domain"/>
    <property type="match status" value="1"/>
</dbReference>
<dbReference type="PROSITE" id="PS50097">
    <property type="entry name" value="BTB"/>
    <property type="match status" value="1"/>
</dbReference>
<evidence type="ECO:0000313" key="3">
    <source>
        <dbReference type="Proteomes" id="UP000756132"/>
    </source>
</evidence>
<reference evidence="2" key="1">
    <citation type="submission" date="2021-12" db="EMBL/GenBank/DDBJ databases">
        <authorList>
            <person name="Zaccaron A."/>
            <person name="Stergiopoulos I."/>
        </authorList>
    </citation>
    <scope>NUCLEOTIDE SEQUENCE</scope>
    <source>
        <strain evidence="2">Race5_Kim</strain>
    </source>
</reference>
<dbReference type="CDD" id="cd18186">
    <property type="entry name" value="BTB_POZ_ZBTB_KLHL-like"/>
    <property type="match status" value="1"/>
</dbReference>
<dbReference type="RefSeq" id="XP_047764979.1">
    <property type="nucleotide sequence ID" value="XM_047910619.1"/>
</dbReference>
<evidence type="ECO:0000259" key="1">
    <source>
        <dbReference type="PROSITE" id="PS50097"/>
    </source>
</evidence>
<dbReference type="InterPro" id="IPR011333">
    <property type="entry name" value="SKP1/BTB/POZ_sf"/>
</dbReference>